<dbReference type="HOGENOM" id="CLU_000604_35_0_1"/>
<keyword evidence="7" id="KW-0067">ATP-binding</keyword>
<feature type="domain" description="ABC transporter" evidence="12">
    <location>
        <begin position="36"/>
        <end position="279"/>
    </location>
</feature>
<dbReference type="GO" id="GO:0016887">
    <property type="term" value="F:ATP hydrolysis activity"/>
    <property type="evidence" value="ECO:0007669"/>
    <property type="project" value="InterPro"/>
</dbReference>
<dbReference type="InterPro" id="IPR013525">
    <property type="entry name" value="ABC2_TM"/>
</dbReference>
<feature type="transmembrane region" description="Helical" evidence="11">
    <location>
        <begin position="1142"/>
        <end position="1175"/>
    </location>
</feature>
<organism evidence="13 14">
    <name type="scientific">Naumovozyma castellii</name>
    <name type="common">Yeast</name>
    <name type="synonym">Saccharomyces castellii</name>
    <dbReference type="NCBI Taxonomy" id="27288"/>
    <lineage>
        <taxon>Eukaryota</taxon>
        <taxon>Fungi</taxon>
        <taxon>Dikarya</taxon>
        <taxon>Ascomycota</taxon>
        <taxon>Saccharomycotina</taxon>
        <taxon>Saccharomycetes</taxon>
        <taxon>Saccharomycetales</taxon>
        <taxon>Saccharomycetaceae</taxon>
        <taxon>Naumovozyma</taxon>
    </lineage>
</organism>
<evidence type="ECO:0000256" key="5">
    <source>
        <dbReference type="ARBA" id="ARBA00022737"/>
    </source>
</evidence>
<dbReference type="InterPro" id="IPR043926">
    <property type="entry name" value="ABCG_dom"/>
</dbReference>
<dbReference type="InterPro" id="IPR034001">
    <property type="entry name" value="ABCG_PDR_1"/>
</dbReference>
<reference evidence="13 14" key="1">
    <citation type="journal article" date="2011" name="Proc. Natl. Acad. Sci. U.S.A.">
        <title>Evolutionary erosion of yeast sex chromosomes by mating-type switching accidents.</title>
        <authorList>
            <person name="Gordon J.L."/>
            <person name="Armisen D."/>
            <person name="Proux-Wera E."/>
            <person name="Oheigeartaigh S.S."/>
            <person name="Byrne K.P."/>
            <person name="Wolfe K.H."/>
        </authorList>
    </citation>
    <scope>NUCLEOTIDE SEQUENCE [LARGE SCALE GENOMIC DNA]</scope>
    <source>
        <strain evidence="14">ATCC 76901 / BCRC 22586 / CBS 4309 / NBRC 1992 / NRRL Y-12630</strain>
    </source>
</reference>
<dbReference type="GO" id="GO:0035376">
    <property type="term" value="P:sterol import"/>
    <property type="evidence" value="ECO:0007669"/>
    <property type="project" value="EnsemblFungi"/>
</dbReference>
<evidence type="ECO:0000259" key="12">
    <source>
        <dbReference type="PROSITE" id="PS50893"/>
    </source>
</evidence>
<evidence type="ECO:0000256" key="2">
    <source>
        <dbReference type="ARBA" id="ARBA00006012"/>
    </source>
</evidence>
<feature type="transmembrane region" description="Helical" evidence="11">
    <location>
        <begin position="421"/>
        <end position="438"/>
    </location>
</feature>
<name>G0VGE3_NAUCA</name>
<dbReference type="OrthoDB" id="66620at2759"/>
<evidence type="ECO:0000256" key="9">
    <source>
        <dbReference type="ARBA" id="ARBA00023136"/>
    </source>
</evidence>
<feature type="domain" description="ABC transporter" evidence="12">
    <location>
        <begin position="747"/>
        <end position="976"/>
    </location>
</feature>
<keyword evidence="3" id="KW-0813">Transport</keyword>
<evidence type="ECO:0000256" key="11">
    <source>
        <dbReference type="SAM" id="Phobius"/>
    </source>
</evidence>
<dbReference type="InterPro" id="IPR027417">
    <property type="entry name" value="P-loop_NTPase"/>
</dbReference>
<comment type="similarity">
    <text evidence="2">Belongs to the ABC transporter superfamily. ABCG family. PDR (TC 3.A.1.205) subfamily.</text>
</comment>
<dbReference type="GO" id="GO:0005886">
    <property type="term" value="C:plasma membrane"/>
    <property type="evidence" value="ECO:0007669"/>
    <property type="project" value="EnsemblFungi"/>
</dbReference>
<dbReference type="Pfam" id="PF06422">
    <property type="entry name" value="PDR_CDR"/>
    <property type="match status" value="2"/>
</dbReference>
<keyword evidence="9 11" id="KW-0472">Membrane</keyword>
<dbReference type="eggNOG" id="KOG0065">
    <property type="taxonomic scope" value="Eukaryota"/>
</dbReference>
<dbReference type="InParanoid" id="G0VGE3"/>
<dbReference type="OMA" id="YLNPAMF"/>
<dbReference type="PROSITE" id="PS50893">
    <property type="entry name" value="ABC_TRANSPORTER_2"/>
    <property type="match status" value="2"/>
</dbReference>
<dbReference type="InterPro" id="IPR017871">
    <property type="entry name" value="ABC_transporter-like_CS"/>
</dbReference>
<sequence length="1400" mass="158791">MSISKYFTPVQDASVTFDGANVKVRTSLFDDSNDDIESQQLLSSAAVSEKPKNILNDLTFKADEGEVVLVLGAPTSELFQALFHGHKSLKYKPEGSIRFKDNEFKAFSSKCPQEIIYNNEQDIHFPFLTVRQTIDFALSCKFHIPLEERNQMRDELLNGFGLSHVVDTFVGNDYVRGVSGGERKRISIIETFIANGSVYLWDNSTKGLDSSTALEFLSILQTMARTTRSVNFVKISQASDKIVEKFDKILMLTESYQVFYGTVDECLVYFRDTLGIQKDPNDCIIEYLTSILNFQFINKDINNPLSPVQSQKSVRSSIANNEIDLYNYWIKSPYYANWKKITSDSIKDMPTRDSVNPDDIKPIFSIPLKLQLKACTIRAFERIIGDKNYIISQFVSVIVQSLVIGSLFYEIPRTTIGSFSRGSLVFFSILFFTFLALADMPSNFQRNAVVTKHVQLHFYYGWVEALASTIYDYIFKFILVVIFTIILYFLAHLQYNGARFFIFLLFLSFYNFCMVSLFNWTALLSPTISFANLLAGIVLLAIAMYASYVIHLPDMHPWFVWIAYLNPAMFAMEAMLTNELFDINLDCTESIIPRGPSYDNITFAHKACAWQGATLGNNYVRGQDYLKSGLKYRYSHVWRNFGIIIGFCCFNLVCSLLTAEYITPLYTRKNILLWSSYIARYNPLSRKKKEQEYEMDEYEKGNNKRPISSSSSSLSLGAGIADDDSIKAPITSQYDKSATVQTQKHVISWRNINYTVEGDKQLINDCSGFISSGLTALMGESGAGKTTLLNVLSQRVTSGEVTGELLIDGQPLTNIAAFRRSIGFVQQQDVHLDLLTVKESLEISCILRGDGDRDYLGTVAKLLKLPANTLVADLTPTEKKLLSIGVELVTKPSLLLFLDEPTSGLDAEAALTIVQFLKKLSLQGQAILCTIHQPSKSVIKYFDNIYLLKRGGECVYFGHIDDGCDYFLTHDEHLTYNKETENPADFVIDVVGGKQKDGDGVLIEKPKINWTQLWDESPEREQIHQNLDTLEEEARHSGVDFVQFAWSQPSYWQQLIVILRRQYICTKRDTNYVLSKFLLNAGAGLFIGFSFWKTKKNISGLQNAIFLSFMNMCLSSPLINQIQDKALHSKDVYVAREASSNTYHWTVLLLAQTLVELPLAISSSTLFFLCCYFCCGFDNSPHIAGVFYFNYILFSAYYLTFGLWLLYTAPDLQTAAVFVAFLYSFTASFCGVMQPYSLFVGFWKFMYRVSPYTYFIDTFVSLLLHDRPVQCSVGEMVPGQPLPGQTCGQFMAPFIADQGGYLHNPKTFTVCGYCTYTVGDDFLAVENMSYSNRWRNFGIECAFVVFNFVAMFIGFYLTYVKQVWPSVYAFCMKAVPRNVFKKKTEDVSTITVEDSEDKKA</sequence>
<evidence type="ECO:0000256" key="6">
    <source>
        <dbReference type="ARBA" id="ARBA00022741"/>
    </source>
</evidence>
<feature type="transmembrane region" description="Helical" evidence="11">
    <location>
        <begin position="500"/>
        <end position="522"/>
    </location>
</feature>
<dbReference type="CDD" id="cd03233">
    <property type="entry name" value="ABCG_PDR_domain1"/>
    <property type="match status" value="1"/>
</dbReference>
<comment type="subcellular location">
    <subcellularLocation>
        <location evidence="1">Membrane</location>
        <topology evidence="1">Multi-pass membrane protein</topology>
    </subcellularLocation>
</comment>
<feature type="transmembrane region" description="Helical" evidence="11">
    <location>
        <begin position="1215"/>
        <end position="1239"/>
    </location>
</feature>
<evidence type="ECO:0000256" key="3">
    <source>
        <dbReference type="ARBA" id="ARBA00022448"/>
    </source>
</evidence>
<feature type="transmembrane region" description="Helical" evidence="11">
    <location>
        <begin position="1072"/>
        <end position="1092"/>
    </location>
</feature>
<feature type="transmembrane region" description="Helical" evidence="11">
    <location>
        <begin position="389"/>
        <end position="409"/>
    </location>
</feature>
<dbReference type="Pfam" id="PF01061">
    <property type="entry name" value="ABC2_membrane"/>
    <property type="match status" value="2"/>
</dbReference>
<protein>
    <recommendedName>
        <fullName evidence="12">ABC transporter domain-containing protein</fullName>
    </recommendedName>
</protein>
<dbReference type="SUPFAM" id="SSF52540">
    <property type="entry name" value="P-loop containing nucleoside triphosphate hydrolases"/>
    <property type="match status" value="2"/>
</dbReference>
<proteinExistence type="inferred from homology"/>
<keyword evidence="8 11" id="KW-1133">Transmembrane helix</keyword>
<evidence type="ECO:0000256" key="8">
    <source>
        <dbReference type="ARBA" id="ARBA00022989"/>
    </source>
</evidence>
<dbReference type="FunFam" id="3.40.50.300:FF:001618">
    <property type="entry name" value="ABC transporter"/>
    <property type="match status" value="1"/>
</dbReference>
<dbReference type="PROSITE" id="PS00211">
    <property type="entry name" value="ABC_TRANSPORTER_1"/>
    <property type="match status" value="1"/>
</dbReference>
<dbReference type="FunCoup" id="G0VGE3">
    <property type="interactions" value="250"/>
</dbReference>
<dbReference type="EMBL" id="HE576757">
    <property type="protein sequence ID" value="CCC70563.1"/>
    <property type="molecule type" value="Genomic_DNA"/>
</dbReference>
<dbReference type="Pfam" id="PF19055">
    <property type="entry name" value="ABC2_membrane_7"/>
    <property type="match status" value="1"/>
</dbReference>
<dbReference type="PANTHER" id="PTHR19241">
    <property type="entry name" value="ATP-BINDING CASSETTE TRANSPORTER"/>
    <property type="match status" value="1"/>
</dbReference>
<dbReference type="InterPro" id="IPR003593">
    <property type="entry name" value="AAA+_ATPase"/>
</dbReference>
<dbReference type="Gene3D" id="3.40.50.300">
    <property type="entry name" value="P-loop containing nucleotide triphosphate hydrolases"/>
    <property type="match status" value="2"/>
</dbReference>
<gene>
    <name evidence="13" type="primary">NCAS0F00790</name>
    <name evidence="13" type="ordered locus">NCAS_0F00790</name>
</gene>
<keyword evidence="4 11" id="KW-0812">Transmembrane</keyword>
<dbReference type="Proteomes" id="UP000001640">
    <property type="component" value="Chromosome 6"/>
</dbReference>
<dbReference type="GO" id="GO:0005524">
    <property type="term" value="F:ATP binding"/>
    <property type="evidence" value="ECO:0007669"/>
    <property type="project" value="UniProtKB-KW"/>
</dbReference>
<dbReference type="CDD" id="cd03232">
    <property type="entry name" value="ABCG_PDR_domain2"/>
    <property type="match status" value="1"/>
</dbReference>
<accession>G0VGE3</accession>
<feature type="transmembrane region" description="Helical" evidence="11">
    <location>
        <begin position="528"/>
        <end position="550"/>
    </location>
</feature>
<dbReference type="InterPro" id="IPR034003">
    <property type="entry name" value="ABCG_PDR_2"/>
</dbReference>
<dbReference type="InterPro" id="IPR010929">
    <property type="entry name" value="PDR_CDR_ABC"/>
</dbReference>
<evidence type="ECO:0000256" key="4">
    <source>
        <dbReference type="ARBA" id="ARBA00022692"/>
    </source>
</evidence>
<dbReference type="GeneID" id="96904212"/>
<evidence type="ECO:0000256" key="7">
    <source>
        <dbReference type="ARBA" id="ARBA00022840"/>
    </source>
</evidence>
<reference key="2">
    <citation type="submission" date="2011-08" db="EMBL/GenBank/DDBJ databases">
        <title>Genome sequence of Naumovozyma castellii.</title>
        <authorList>
            <person name="Gordon J.L."/>
            <person name="Armisen D."/>
            <person name="Proux-Wera E."/>
            <person name="OhEigeartaigh S.S."/>
            <person name="Byrne K.P."/>
            <person name="Wolfe K.H."/>
        </authorList>
    </citation>
    <scope>NUCLEOTIDE SEQUENCE</scope>
    <source>
        <strain>Type strain:CBS 4309</strain>
    </source>
</reference>
<feature type="region of interest" description="Disordered" evidence="10">
    <location>
        <begin position="692"/>
        <end position="716"/>
    </location>
</feature>
<feature type="transmembrane region" description="Helical" evidence="11">
    <location>
        <begin position="473"/>
        <end position="493"/>
    </location>
</feature>
<dbReference type="Pfam" id="PF00005">
    <property type="entry name" value="ABC_tran"/>
    <property type="match status" value="2"/>
</dbReference>
<dbReference type="KEGG" id="ncs:NCAS_0F00790"/>
<keyword evidence="6" id="KW-0547">Nucleotide-binding</keyword>
<feature type="transmembrane region" description="Helical" evidence="11">
    <location>
        <begin position="1187"/>
        <end position="1209"/>
    </location>
</feature>
<keyword evidence="14" id="KW-1185">Reference proteome</keyword>
<dbReference type="RefSeq" id="XP_003676919.1">
    <property type="nucleotide sequence ID" value="XM_003676871.1"/>
</dbReference>
<evidence type="ECO:0000313" key="14">
    <source>
        <dbReference type="Proteomes" id="UP000001640"/>
    </source>
</evidence>
<evidence type="ECO:0000256" key="1">
    <source>
        <dbReference type="ARBA" id="ARBA00004141"/>
    </source>
</evidence>
<evidence type="ECO:0000256" key="10">
    <source>
        <dbReference type="SAM" id="MobiDB-lite"/>
    </source>
</evidence>
<feature type="transmembrane region" description="Helical" evidence="11">
    <location>
        <begin position="637"/>
        <end position="659"/>
    </location>
</feature>
<dbReference type="SMART" id="SM00382">
    <property type="entry name" value="AAA"/>
    <property type="match status" value="1"/>
</dbReference>
<feature type="transmembrane region" description="Helical" evidence="11">
    <location>
        <begin position="1337"/>
        <end position="1359"/>
    </location>
</feature>
<keyword evidence="5" id="KW-0677">Repeat</keyword>
<dbReference type="GO" id="GO:0140359">
    <property type="term" value="F:ABC-type transporter activity"/>
    <property type="evidence" value="ECO:0007669"/>
    <property type="project" value="InterPro"/>
</dbReference>
<dbReference type="InterPro" id="IPR003439">
    <property type="entry name" value="ABC_transporter-like_ATP-bd"/>
</dbReference>
<evidence type="ECO:0000313" key="13">
    <source>
        <dbReference type="EMBL" id="CCC70563.1"/>
    </source>
</evidence>